<proteinExistence type="predicted"/>
<protein>
    <submittedName>
        <fullName evidence="3">Uncharacterized protein</fullName>
    </submittedName>
</protein>
<dbReference type="PANTHER" id="PTHR34807:SF3">
    <property type="entry name" value="OS08G0270800 PROTEIN"/>
    <property type="match status" value="1"/>
</dbReference>
<evidence type="ECO:0000256" key="1">
    <source>
        <dbReference type="SAM" id="Coils"/>
    </source>
</evidence>
<reference evidence="4" key="1">
    <citation type="journal article" date="2014" name="Science">
        <title>The coffee genome provides insight into the convergent evolution of caffeine biosynthesis.</title>
        <authorList>
            <person name="Denoeud F."/>
            <person name="Carretero-Paulet L."/>
            <person name="Dereeper A."/>
            <person name="Droc G."/>
            <person name="Guyot R."/>
            <person name="Pietrella M."/>
            <person name="Zheng C."/>
            <person name="Alberti A."/>
            <person name="Anthony F."/>
            <person name="Aprea G."/>
            <person name="Aury J.M."/>
            <person name="Bento P."/>
            <person name="Bernard M."/>
            <person name="Bocs S."/>
            <person name="Campa C."/>
            <person name="Cenci A."/>
            <person name="Combes M.C."/>
            <person name="Crouzillat D."/>
            <person name="Da Silva C."/>
            <person name="Daddiego L."/>
            <person name="De Bellis F."/>
            <person name="Dussert S."/>
            <person name="Garsmeur O."/>
            <person name="Gayraud T."/>
            <person name="Guignon V."/>
            <person name="Jahn K."/>
            <person name="Jamilloux V."/>
            <person name="Joet T."/>
            <person name="Labadie K."/>
            <person name="Lan T."/>
            <person name="Leclercq J."/>
            <person name="Lepelley M."/>
            <person name="Leroy T."/>
            <person name="Li L.T."/>
            <person name="Librado P."/>
            <person name="Lopez L."/>
            <person name="Munoz A."/>
            <person name="Noel B."/>
            <person name="Pallavicini A."/>
            <person name="Perrotta G."/>
            <person name="Poncet V."/>
            <person name="Pot D."/>
            <person name="Priyono X."/>
            <person name="Rigoreau M."/>
            <person name="Rouard M."/>
            <person name="Rozas J."/>
            <person name="Tranchant-Dubreuil C."/>
            <person name="VanBuren R."/>
            <person name="Zhang Q."/>
            <person name="Andrade A.C."/>
            <person name="Argout X."/>
            <person name="Bertrand B."/>
            <person name="de Kochko A."/>
            <person name="Graziosi G."/>
            <person name="Henry R.J."/>
            <person name="Jayarama X."/>
            <person name="Ming R."/>
            <person name="Nagai C."/>
            <person name="Rounsley S."/>
            <person name="Sankoff D."/>
            <person name="Giuliano G."/>
            <person name="Albert V.A."/>
            <person name="Wincker P."/>
            <person name="Lashermes P."/>
        </authorList>
    </citation>
    <scope>NUCLEOTIDE SEQUENCE [LARGE SCALE GENOMIC DNA]</scope>
    <source>
        <strain evidence="4">cv. DH200-94</strain>
    </source>
</reference>
<evidence type="ECO:0000256" key="2">
    <source>
        <dbReference type="SAM" id="MobiDB-lite"/>
    </source>
</evidence>
<keyword evidence="4" id="KW-1185">Reference proteome</keyword>
<feature type="region of interest" description="Disordered" evidence="2">
    <location>
        <begin position="1"/>
        <end position="25"/>
    </location>
</feature>
<dbReference type="Proteomes" id="UP000295252">
    <property type="component" value="Chromosome VIII"/>
</dbReference>
<dbReference type="FunCoup" id="A0A068UP15">
    <property type="interactions" value="94"/>
</dbReference>
<dbReference type="EMBL" id="HG739127">
    <property type="protein sequence ID" value="CDP10250.1"/>
    <property type="molecule type" value="Genomic_DNA"/>
</dbReference>
<sequence>MSKKAKRVAGETSLPPYGGGGVYEDPKTRLKHQALLQDYQDLQKDTDDLRNKFDAAKQRKLRLMAEVRFLRRRHKYLLKMKSSNRLQELPLNIEKQHNLNGKGRISQKRETALFKLPPLPKPKPKGKMHSGKEAAMKNIAPILDLNRRQTLDSGKEANLCSSTPVSQLNLRKRIASGTEAAVPNSEATNNLNKIQKMQVANDITAFASRRQLFDLNQDTSLINGTSLGDKEATLCSRAPTFDLNEISTEEEEPQNNYEPSNGETKVGLMRGGNEEQSNDLKLSVCRNVGEGSSRIGKRKISWQDPVALRV</sequence>
<dbReference type="OrthoDB" id="993453at2759"/>
<feature type="region of interest" description="Disordered" evidence="2">
    <location>
        <begin position="246"/>
        <end position="278"/>
    </location>
</feature>
<feature type="compositionally biased region" description="Polar residues" evidence="2">
    <location>
        <begin position="254"/>
        <end position="263"/>
    </location>
</feature>
<feature type="coiled-coil region" evidence="1">
    <location>
        <begin position="32"/>
        <end position="73"/>
    </location>
</feature>
<keyword evidence="1" id="KW-0175">Coiled coil</keyword>
<name>A0A068UP15_COFCA</name>
<dbReference type="PANTHER" id="PTHR34807">
    <property type="entry name" value="OS08G0270800 PROTEIN"/>
    <property type="match status" value="1"/>
</dbReference>
<dbReference type="InParanoid" id="A0A068UP15"/>
<accession>A0A068UP15</accession>
<dbReference type="Gramene" id="CDP10250">
    <property type="protein sequence ID" value="CDP10250"/>
    <property type="gene ID" value="GSCOC_T00030915001"/>
</dbReference>
<gene>
    <name evidence="3" type="ORF">GSCOC_T00030915001</name>
</gene>
<evidence type="ECO:0000313" key="3">
    <source>
        <dbReference type="EMBL" id="CDP10250.1"/>
    </source>
</evidence>
<organism evidence="3 4">
    <name type="scientific">Coffea canephora</name>
    <name type="common">Robusta coffee</name>
    <dbReference type="NCBI Taxonomy" id="49390"/>
    <lineage>
        <taxon>Eukaryota</taxon>
        <taxon>Viridiplantae</taxon>
        <taxon>Streptophyta</taxon>
        <taxon>Embryophyta</taxon>
        <taxon>Tracheophyta</taxon>
        <taxon>Spermatophyta</taxon>
        <taxon>Magnoliopsida</taxon>
        <taxon>eudicotyledons</taxon>
        <taxon>Gunneridae</taxon>
        <taxon>Pentapetalae</taxon>
        <taxon>asterids</taxon>
        <taxon>lamiids</taxon>
        <taxon>Gentianales</taxon>
        <taxon>Rubiaceae</taxon>
        <taxon>Ixoroideae</taxon>
        <taxon>Gardenieae complex</taxon>
        <taxon>Bertiereae - Coffeeae clade</taxon>
        <taxon>Coffeeae</taxon>
        <taxon>Coffea</taxon>
    </lineage>
</organism>
<dbReference type="OMA" id="MMNPTHA"/>
<dbReference type="AlphaFoldDB" id="A0A068UP15"/>
<evidence type="ECO:0000313" key="4">
    <source>
        <dbReference type="Proteomes" id="UP000295252"/>
    </source>
</evidence>
<dbReference type="PhylomeDB" id="A0A068UP15"/>
<dbReference type="STRING" id="49390.A0A068UP15"/>